<dbReference type="InterPro" id="IPR013083">
    <property type="entry name" value="Znf_RING/FYVE/PHD"/>
</dbReference>
<accession>A0A1E5R529</accession>
<protein>
    <recommendedName>
        <fullName evidence="1">Anaphase-promoting complex subunit 11</fullName>
    </recommendedName>
</protein>
<dbReference type="PROSITE" id="PS50089">
    <property type="entry name" value="ZF_RING_2"/>
    <property type="match status" value="1"/>
</dbReference>
<evidence type="ECO:0000256" key="5">
    <source>
        <dbReference type="ARBA" id="ARBA00022776"/>
    </source>
</evidence>
<dbReference type="AlphaFoldDB" id="A0A1E5R529"/>
<evidence type="ECO:0000256" key="7">
    <source>
        <dbReference type="ARBA" id="ARBA00022833"/>
    </source>
</evidence>
<dbReference type="STRING" id="56408.A0A1E5R529"/>
<evidence type="ECO:0000313" key="12">
    <source>
        <dbReference type="Proteomes" id="UP000095728"/>
    </source>
</evidence>
<dbReference type="InterPro" id="IPR001841">
    <property type="entry name" value="Znf_RING"/>
</dbReference>
<evidence type="ECO:0000259" key="10">
    <source>
        <dbReference type="PROSITE" id="PS50089"/>
    </source>
</evidence>
<feature type="domain" description="RING-type" evidence="10">
    <location>
        <begin position="60"/>
        <end position="103"/>
    </location>
</feature>
<evidence type="ECO:0000256" key="4">
    <source>
        <dbReference type="ARBA" id="ARBA00022771"/>
    </source>
</evidence>
<evidence type="ECO:0000256" key="8">
    <source>
        <dbReference type="ARBA" id="ARBA00023306"/>
    </source>
</evidence>
<evidence type="ECO:0000256" key="2">
    <source>
        <dbReference type="ARBA" id="ARBA00022618"/>
    </source>
</evidence>
<evidence type="ECO:0000256" key="6">
    <source>
        <dbReference type="ARBA" id="ARBA00022786"/>
    </source>
</evidence>
<dbReference type="GO" id="GO:0005680">
    <property type="term" value="C:anaphase-promoting complex"/>
    <property type="evidence" value="ECO:0007669"/>
    <property type="project" value="InterPro"/>
</dbReference>
<dbReference type="GO" id="GO:0031145">
    <property type="term" value="P:anaphase-promoting complex-dependent catabolic process"/>
    <property type="evidence" value="ECO:0007669"/>
    <property type="project" value="InterPro"/>
</dbReference>
<reference evidence="12" key="1">
    <citation type="journal article" date="2016" name="Genome Announc.">
        <title>Genome sequences of three species of Hanseniaspora isolated from spontaneous wine fermentations.</title>
        <authorList>
            <person name="Sternes P.R."/>
            <person name="Lee D."/>
            <person name="Kutyna D.R."/>
            <person name="Borneman A.R."/>
        </authorList>
    </citation>
    <scope>NUCLEOTIDE SEQUENCE [LARGE SCALE GENOMIC DNA]</scope>
    <source>
        <strain evidence="12">AWRI3579</strain>
    </source>
</reference>
<dbReference type="GO" id="GO:0051301">
    <property type="term" value="P:cell division"/>
    <property type="evidence" value="ECO:0007669"/>
    <property type="project" value="UniProtKB-KW"/>
</dbReference>
<dbReference type="Gene3D" id="3.30.40.10">
    <property type="entry name" value="Zinc/RING finger domain, C3HC4 (zinc finger)"/>
    <property type="match status" value="1"/>
</dbReference>
<dbReference type="GO" id="GO:0097602">
    <property type="term" value="F:cullin family protein binding"/>
    <property type="evidence" value="ECO:0007669"/>
    <property type="project" value="InterPro"/>
</dbReference>
<keyword evidence="12" id="KW-1185">Reference proteome</keyword>
<evidence type="ECO:0000256" key="3">
    <source>
        <dbReference type="ARBA" id="ARBA00022723"/>
    </source>
</evidence>
<proteinExistence type="predicted"/>
<gene>
    <name evidence="11" type="ORF">AWRI3579_g3737</name>
</gene>
<dbReference type="EMBL" id="LPNM01000010">
    <property type="protein sequence ID" value="OEJ82001.1"/>
    <property type="molecule type" value="Genomic_DNA"/>
</dbReference>
<dbReference type="GO" id="GO:0008270">
    <property type="term" value="F:zinc ion binding"/>
    <property type="evidence" value="ECO:0007669"/>
    <property type="project" value="UniProtKB-KW"/>
</dbReference>
<dbReference type="InParanoid" id="A0A1E5R529"/>
<dbReference type="InterPro" id="IPR024991">
    <property type="entry name" value="RING-H2_APC11"/>
</dbReference>
<keyword evidence="5" id="KW-0498">Mitosis</keyword>
<organism evidence="11 12">
    <name type="scientific">Hanseniaspora osmophila</name>
    <dbReference type="NCBI Taxonomy" id="56408"/>
    <lineage>
        <taxon>Eukaryota</taxon>
        <taxon>Fungi</taxon>
        <taxon>Dikarya</taxon>
        <taxon>Ascomycota</taxon>
        <taxon>Saccharomycotina</taxon>
        <taxon>Saccharomycetes</taxon>
        <taxon>Saccharomycodales</taxon>
        <taxon>Saccharomycodaceae</taxon>
        <taxon>Hanseniaspora</taxon>
    </lineage>
</organism>
<keyword evidence="3" id="KW-0479">Metal-binding</keyword>
<name>A0A1E5R529_9ASCO</name>
<dbReference type="CDD" id="cd16456">
    <property type="entry name" value="RING-H2_APC11"/>
    <property type="match status" value="1"/>
</dbReference>
<dbReference type="Pfam" id="PF12861">
    <property type="entry name" value="zf-ANAPC11"/>
    <property type="match status" value="1"/>
</dbReference>
<evidence type="ECO:0000256" key="1">
    <source>
        <dbReference type="ARBA" id="ARBA00013928"/>
    </source>
</evidence>
<dbReference type="GO" id="GO:0061630">
    <property type="term" value="F:ubiquitin protein ligase activity"/>
    <property type="evidence" value="ECO:0007669"/>
    <property type="project" value="InterPro"/>
</dbReference>
<dbReference type="FunCoup" id="A0A1E5R529">
    <property type="interactions" value="294"/>
</dbReference>
<keyword evidence="8" id="KW-0131">Cell cycle</keyword>
<comment type="caution">
    <text evidence="11">The sequence shown here is derived from an EMBL/GenBank/DDBJ whole genome shotgun (WGS) entry which is preliminary data.</text>
</comment>
<dbReference type="PANTHER" id="PTHR11210">
    <property type="entry name" value="RING BOX"/>
    <property type="match status" value="1"/>
</dbReference>
<keyword evidence="4 9" id="KW-0863">Zinc-finger</keyword>
<dbReference type="SUPFAM" id="SSF57850">
    <property type="entry name" value="RING/U-box"/>
    <property type="match status" value="1"/>
</dbReference>
<evidence type="ECO:0000313" key="11">
    <source>
        <dbReference type="EMBL" id="OEJ82001.1"/>
    </source>
</evidence>
<sequence length="146" mass="16648">MKVEFKKVHCVCAWSWDIHQTENDLKIDDTHESPQAKPSNNNDEEEDVCGICRVTYNGMCPNCTNPQVPCCLVVGECNHVFHVHCITKWLKQSSSKGLCPMCRQFFSLNKQLVINKPQLAAFENLNSKKHSVHFLLADANDEMLLD</sequence>
<keyword evidence="2" id="KW-0132">Cell division</keyword>
<keyword evidence="7" id="KW-0862">Zinc</keyword>
<dbReference type="InterPro" id="IPR051031">
    <property type="entry name" value="RING-box_E3_Ubiquitin_Ligase"/>
</dbReference>
<evidence type="ECO:0000256" key="9">
    <source>
        <dbReference type="PROSITE-ProRule" id="PRU00175"/>
    </source>
</evidence>
<dbReference type="OrthoDB" id="1681166at2759"/>
<dbReference type="Proteomes" id="UP000095728">
    <property type="component" value="Unassembled WGS sequence"/>
</dbReference>
<keyword evidence="6" id="KW-0833">Ubl conjugation pathway</keyword>